<dbReference type="PATRIC" id="fig|1129367.4.peg.3819"/>
<name>A0A0F6A823_9GAMM</name>
<dbReference type="Gene3D" id="3.40.50.1240">
    <property type="entry name" value="Phosphoglycerate mutase-like"/>
    <property type="match status" value="1"/>
</dbReference>
<sequence>MTGSPMRTLILILVFMLSFSSLAMPESIILVRHAEKHKGVDPSLTQQGIKRAKMIAQMMLPYEPTKLYSTNYNRTKATLAPLADLIDTHISLYNPGKLNEFASMLKQQTGTIVVAGHSNTTPVLVKILTGREVSIAEEEFDKVFVVTFEDETAKLKVHSSNQ</sequence>
<dbReference type="Pfam" id="PF00300">
    <property type="entry name" value="His_Phos_1"/>
    <property type="match status" value="1"/>
</dbReference>
<dbReference type="InterPro" id="IPR013078">
    <property type="entry name" value="His_Pase_superF_clade-1"/>
</dbReference>
<protein>
    <recommendedName>
        <fullName evidence="3">Phosphoglycerate mutase</fullName>
    </recommendedName>
</protein>
<reference evidence="1 2" key="1">
    <citation type="journal article" date="2015" name="BMC Genomics">
        <title>Genome mining reveals unlocked bioactive potential of marine Gram-negative bacteria.</title>
        <authorList>
            <person name="Machado H."/>
            <person name="Sonnenschein E.C."/>
            <person name="Melchiorsen J."/>
            <person name="Gram L."/>
        </authorList>
    </citation>
    <scope>NUCLEOTIDE SEQUENCE [LARGE SCALE GENOMIC DNA]</scope>
    <source>
        <strain evidence="1 2">S4054</strain>
    </source>
</reference>
<dbReference type="Proteomes" id="UP000033434">
    <property type="component" value="Unassembled WGS sequence"/>
</dbReference>
<evidence type="ECO:0008006" key="3">
    <source>
        <dbReference type="Google" id="ProtNLM"/>
    </source>
</evidence>
<organism evidence="1 2">
    <name type="scientific">Pseudoalteromonas luteoviolacea S4054</name>
    <dbReference type="NCBI Taxonomy" id="1129367"/>
    <lineage>
        <taxon>Bacteria</taxon>
        <taxon>Pseudomonadati</taxon>
        <taxon>Pseudomonadota</taxon>
        <taxon>Gammaproteobacteria</taxon>
        <taxon>Alteromonadales</taxon>
        <taxon>Pseudoalteromonadaceae</taxon>
        <taxon>Pseudoalteromonas</taxon>
    </lineage>
</organism>
<comment type="caution">
    <text evidence="1">The sequence shown here is derived from an EMBL/GenBank/DDBJ whole genome shotgun (WGS) entry which is preliminary data.</text>
</comment>
<dbReference type="CDD" id="cd07040">
    <property type="entry name" value="HP"/>
    <property type="match status" value="1"/>
</dbReference>
<accession>A0A0F6A823</accession>
<proteinExistence type="predicted"/>
<evidence type="ECO:0000313" key="2">
    <source>
        <dbReference type="Proteomes" id="UP000033434"/>
    </source>
</evidence>
<dbReference type="EMBL" id="AUXW01000166">
    <property type="protein sequence ID" value="KKE82288.1"/>
    <property type="molecule type" value="Genomic_DNA"/>
</dbReference>
<evidence type="ECO:0000313" key="1">
    <source>
        <dbReference type="EMBL" id="KKE82288.1"/>
    </source>
</evidence>
<dbReference type="InterPro" id="IPR029033">
    <property type="entry name" value="His_PPase_superfam"/>
</dbReference>
<dbReference type="SUPFAM" id="SSF53254">
    <property type="entry name" value="Phosphoglycerate mutase-like"/>
    <property type="match status" value="1"/>
</dbReference>
<dbReference type="AlphaFoldDB" id="A0A0F6A823"/>
<gene>
    <name evidence="1" type="ORF">N479_18795</name>
</gene>